<proteinExistence type="predicted"/>
<sequence>MDEKDLLIAELENKLKYMEEIIRTMDVPIIESVLTRTILMPITGHLFPTRIEMIDQHLYKYLDEHRLVQIIIIDFTAISQRYIALIDGDTLSAALANLNQTLQVIGIRTIYTGFQPEVAYTFINSGFSQKLETYPTYRNAVLKLVAEGQGIE</sequence>
<evidence type="ECO:0000313" key="3">
    <source>
        <dbReference type="EMBL" id="TDR42676.1"/>
    </source>
</evidence>
<comment type="caution">
    <text evidence="2">The sequence shown here is derived from an EMBL/GenBank/DDBJ whole genome shotgun (WGS) entry which is preliminary data.</text>
</comment>
<protein>
    <submittedName>
        <fullName evidence="2">Anti-anti-sigma regulatory factor (Antagonist of anti-sigma factor)</fullName>
    </submittedName>
    <submittedName>
        <fullName evidence="3">RsbT co-antagonist protein RsbR</fullName>
    </submittedName>
</protein>
<dbReference type="Proteomes" id="UP000294641">
    <property type="component" value="Unassembled WGS sequence"/>
</dbReference>
<evidence type="ECO:0000259" key="1">
    <source>
        <dbReference type="Pfam" id="PF01740"/>
    </source>
</evidence>
<dbReference type="PANTHER" id="PTHR33745:SF1">
    <property type="entry name" value="RSBT ANTAGONIST PROTEIN RSBS"/>
    <property type="match status" value="1"/>
</dbReference>
<accession>A0A2U3AGG9</accession>
<evidence type="ECO:0000313" key="5">
    <source>
        <dbReference type="Proteomes" id="UP000294641"/>
    </source>
</evidence>
<evidence type="ECO:0000313" key="4">
    <source>
        <dbReference type="Proteomes" id="UP000254330"/>
    </source>
</evidence>
<reference evidence="2 4" key="1">
    <citation type="submission" date="2018-06" db="EMBL/GenBank/DDBJ databases">
        <authorList>
            <consortium name="Pathogen Informatics"/>
            <person name="Doyle S."/>
        </authorList>
    </citation>
    <scope>NUCLEOTIDE SEQUENCE [LARGE SCALE GENOMIC DNA]</scope>
    <source>
        <strain evidence="2 4">NCTC10597</strain>
    </source>
</reference>
<dbReference type="AlphaFoldDB" id="A0A2U3AGG9"/>
<dbReference type="SUPFAM" id="SSF52091">
    <property type="entry name" value="SpoIIaa-like"/>
    <property type="match status" value="1"/>
</dbReference>
<evidence type="ECO:0000313" key="2">
    <source>
        <dbReference type="EMBL" id="STX10487.1"/>
    </source>
</evidence>
<dbReference type="InterPro" id="IPR051932">
    <property type="entry name" value="Bact_StressResp_Reg"/>
</dbReference>
<dbReference type="EMBL" id="UGNP01000001">
    <property type="protein sequence ID" value="STX10487.1"/>
    <property type="molecule type" value="Genomic_DNA"/>
</dbReference>
<dbReference type="InterPro" id="IPR036513">
    <property type="entry name" value="STAS_dom_sf"/>
</dbReference>
<dbReference type="Gene3D" id="3.30.750.24">
    <property type="entry name" value="STAS domain"/>
    <property type="match status" value="1"/>
</dbReference>
<dbReference type="Pfam" id="PF01740">
    <property type="entry name" value="STAS"/>
    <property type="match status" value="1"/>
</dbReference>
<name>A0A2U3AGG9_9BACL</name>
<dbReference type="OrthoDB" id="2456599at2"/>
<keyword evidence="5" id="KW-1185">Reference proteome</keyword>
<dbReference type="PANTHER" id="PTHR33745">
    <property type="entry name" value="RSBT ANTAGONIST PROTEIN RSBS-RELATED"/>
    <property type="match status" value="1"/>
</dbReference>
<organism evidence="2 4">
    <name type="scientific">Kurthia zopfii</name>
    <dbReference type="NCBI Taxonomy" id="1650"/>
    <lineage>
        <taxon>Bacteria</taxon>
        <taxon>Bacillati</taxon>
        <taxon>Bacillota</taxon>
        <taxon>Bacilli</taxon>
        <taxon>Bacillales</taxon>
        <taxon>Caryophanaceae</taxon>
        <taxon>Kurthia</taxon>
    </lineage>
</organism>
<feature type="domain" description="STAS" evidence="1">
    <location>
        <begin position="33"/>
        <end position="140"/>
    </location>
</feature>
<reference evidence="3 5" key="2">
    <citation type="submission" date="2019-03" db="EMBL/GenBank/DDBJ databases">
        <title>Genomic Encyclopedia of Type Strains, Phase IV (KMG-IV): sequencing the most valuable type-strain genomes for metagenomic binning, comparative biology and taxonomic classification.</title>
        <authorList>
            <person name="Goeker M."/>
        </authorList>
    </citation>
    <scope>NUCLEOTIDE SEQUENCE [LARGE SCALE GENOMIC DNA]</scope>
    <source>
        <strain evidence="3 5">DSM 20580</strain>
    </source>
</reference>
<dbReference type="RefSeq" id="WP_109348578.1">
    <property type="nucleotide sequence ID" value="NZ_BJUE01000005.1"/>
</dbReference>
<gene>
    <name evidence="3" type="ORF">DFR61_10351</name>
    <name evidence="2" type="ORF">NCTC10597_02234</name>
</gene>
<dbReference type="InterPro" id="IPR002645">
    <property type="entry name" value="STAS_dom"/>
</dbReference>
<dbReference type="Proteomes" id="UP000254330">
    <property type="component" value="Unassembled WGS sequence"/>
</dbReference>
<dbReference type="EMBL" id="SNZG01000003">
    <property type="protein sequence ID" value="TDR42676.1"/>
    <property type="molecule type" value="Genomic_DNA"/>
</dbReference>